<dbReference type="AlphaFoldDB" id="A0A0E9WJI8"/>
<protein>
    <submittedName>
        <fullName evidence="1">Uncharacterized protein</fullName>
    </submittedName>
</protein>
<reference evidence="1" key="1">
    <citation type="submission" date="2014-11" db="EMBL/GenBank/DDBJ databases">
        <authorList>
            <person name="Amaro Gonzalez C."/>
        </authorList>
    </citation>
    <scope>NUCLEOTIDE SEQUENCE</scope>
</reference>
<sequence length="54" mass="6112">MLIGDPAQPIKPSLFAVLPFLTHRLQSHFGYVCNFSINPLYSCWLACNLCTELK</sequence>
<dbReference type="EMBL" id="GBXM01018919">
    <property type="protein sequence ID" value="JAH89658.1"/>
    <property type="molecule type" value="Transcribed_RNA"/>
</dbReference>
<evidence type="ECO:0000313" key="1">
    <source>
        <dbReference type="EMBL" id="JAH89658.1"/>
    </source>
</evidence>
<accession>A0A0E9WJI8</accession>
<organism evidence="1">
    <name type="scientific">Anguilla anguilla</name>
    <name type="common">European freshwater eel</name>
    <name type="synonym">Muraena anguilla</name>
    <dbReference type="NCBI Taxonomy" id="7936"/>
    <lineage>
        <taxon>Eukaryota</taxon>
        <taxon>Metazoa</taxon>
        <taxon>Chordata</taxon>
        <taxon>Craniata</taxon>
        <taxon>Vertebrata</taxon>
        <taxon>Euteleostomi</taxon>
        <taxon>Actinopterygii</taxon>
        <taxon>Neopterygii</taxon>
        <taxon>Teleostei</taxon>
        <taxon>Anguilliformes</taxon>
        <taxon>Anguillidae</taxon>
        <taxon>Anguilla</taxon>
    </lineage>
</organism>
<proteinExistence type="predicted"/>
<name>A0A0E9WJI8_ANGAN</name>
<reference evidence="1" key="2">
    <citation type="journal article" date="2015" name="Fish Shellfish Immunol.">
        <title>Early steps in the European eel (Anguilla anguilla)-Vibrio vulnificus interaction in the gills: Role of the RtxA13 toxin.</title>
        <authorList>
            <person name="Callol A."/>
            <person name="Pajuelo D."/>
            <person name="Ebbesson L."/>
            <person name="Teles M."/>
            <person name="MacKenzie S."/>
            <person name="Amaro C."/>
        </authorList>
    </citation>
    <scope>NUCLEOTIDE SEQUENCE</scope>
</reference>